<evidence type="ECO:0000256" key="6">
    <source>
        <dbReference type="RuleBase" id="RU362079"/>
    </source>
</evidence>
<dbReference type="GO" id="GO:0046656">
    <property type="term" value="P:folic acid biosynthetic process"/>
    <property type="evidence" value="ECO:0007669"/>
    <property type="project" value="UniProtKB-UniRule"/>
</dbReference>
<accession>A0A2T4Z204</accession>
<proteinExistence type="inferred from homology"/>
<comment type="catalytic activity">
    <reaction evidence="1 6">
        <text>7,8-dihydroneopterin = 6-hydroxymethyl-7,8-dihydropterin + glycolaldehyde</text>
        <dbReference type="Rhea" id="RHEA:10540"/>
        <dbReference type="ChEBI" id="CHEBI:17001"/>
        <dbReference type="ChEBI" id="CHEBI:17071"/>
        <dbReference type="ChEBI" id="CHEBI:44841"/>
        <dbReference type="EC" id="4.1.2.25"/>
    </reaction>
</comment>
<dbReference type="GO" id="GO:0005737">
    <property type="term" value="C:cytoplasm"/>
    <property type="evidence" value="ECO:0007669"/>
    <property type="project" value="TreeGrafter"/>
</dbReference>
<dbReference type="PANTHER" id="PTHR42844">
    <property type="entry name" value="DIHYDRONEOPTERIN ALDOLASE 1-RELATED"/>
    <property type="match status" value="1"/>
</dbReference>
<dbReference type="InterPro" id="IPR006156">
    <property type="entry name" value="Dihydroneopterin_aldolase"/>
</dbReference>
<dbReference type="InterPro" id="IPR006157">
    <property type="entry name" value="FolB_dom"/>
</dbReference>
<dbReference type="RefSeq" id="WP_107728416.1">
    <property type="nucleotide sequence ID" value="NZ_PZZP01000003.1"/>
</dbReference>
<comment type="function">
    <text evidence="6">Catalyzes the conversion of 7,8-dihydroneopterin to 6-hydroxymethyl-7,8-dihydropterin.</text>
</comment>
<dbReference type="SUPFAM" id="SSF55620">
    <property type="entry name" value="Tetrahydrobiopterin biosynthesis enzymes-like"/>
    <property type="match status" value="1"/>
</dbReference>
<keyword evidence="4 6" id="KW-0289">Folate biosynthesis</keyword>
<organism evidence="8 9">
    <name type="scientific">Desmospora activa DSM 45169</name>
    <dbReference type="NCBI Taxonomy" id="1121389"/>
    <lineage>
        <taxon>Bacteria</taxon>
        <taxon>Bacillati</taxon>
        <taxon>Bacillota</taxon>
        <taxon>Bacilli</taxon>
        <taxon>Bacillales</taxon>
        <taxon>Thermoactinomycetaceae</taxon>
        <taxon>Desmospora</taxon>
    </lineage>
</organism>
<dbReference type="FunFam" id="3.30.1130.10:FF:000003">
    <property type="entry name" value="7,8-dihydroneopterin aldolase"/>
    <property type="match status" value="1"/>
</dbReference>
<evidence type="ECO:0000313" key="9">
    <source>
        <dbReference type="Proteomes" id="UP000241639"/>
    </source>
</evidence>
<dbReference type="SMART" id="SM00905">
    <property type="entry name" value="FolB"/>
    <property type="match status" value="1"/>
</dbReference>
<dbReference type="Pfam" id="PF02152">
    <property type="entry name" value="FolB"/>
    <property type="match status" value="1"/>
</dbReference>
<evidence type="ECO:0000259" key="7">
    <source>
        <dbReference type="SMART" id="SM00905"/>
    </source>
</evidence>
<dbReference type="EC" id="4.1.2.25" evidence="6"/>
<dbReference type="GO" id="GO:0004150">
    <property type="term" value="F:dihydroneopterin aldolase activity"/>
    <property type="evidence" value="ECO:0007669"/>
    <property type="project" value="UniProtKB-UniRule"/>
</dbReference>
<evidence type="ECO:0000256" key="5">
    <source>
        <dbReference type="ARBA" id="ARBA00023239"/>
    </source>
</evidence>
<evidence type="ECO:0000256" key="2">
    <source>
        <dbReference type="ARBA" id="ARBA00005013"/>
    </source>
</evidence>
<sequence>MDTIFFESIAFYAYHGAFAEENKLGQRFLVDLELKLDLAPAAATDDLEKTINYAEVYQAVKTEVEDQTHTLVETVAERVAARLLSDFPLLQEVRVKVTKPDPPIPGHYRAVGVDIRRGRS</sequence>
<dbReference type="NCBIfam" id="TIGR00526">
    <property type="entry name" value="folB_dom"/>
    <property type="match status" value="1"/>
</dbReference>
<dbReference type="InterPro" id="IPR043133">
    <property type="entry name" value="GTP-CH-I_C/QueF"/>
</dbReference>
<evidence type="ECO:0000313" key="8">
    <source>
        <dbReference type="EMBL" id="PTM54793.1"/>
    </source>
</evidence>
<evidence type="ECO:0000256" key="1">
    <source>
        <dbReference type="ARBA" id="ARBA00001353"/>
    </source>
</evidence>
<dbReference type="Gene3D" id="3.30.1130.10">
    <property type="match status" value="1"/>
</dbReference>
<feature type="domain" description="Dihydroneopterin aldolase/epimerase" evidence="7">
    <location>
        <begin position="4"/>
        <end position="117"/>
    </location>
</feature>
<keyword evidence="5 6" id="KW-0456">Lyase</keyword>
<evidence type="ECO:0000256" key="4">
    <source>
        <dbReference type="ARBA" id="ARBA00022909"/>
    </source>
</evidence>
<dbReference type="CDD" id="cd00534">
    <property type="entry name" value="DHNA_DHNTPE"/>
    <property type="match status" value="1"/>
</dbReference>
<dbReference type="AlphaFoldDB" id="A0A2T4Z204"/>
<dbReference type="EMBL" id="PZZP01000003">
    <property type="protein sequence ID" value="PTM54793.1"/>
    <property type="molecule type" value="Genomic_DNA"/>
</dbReference>
<dbReference type="UniPathway" id="UPA00077">
    <property type="reaction ID" value="UER00154"/>
</dbReference>
<comment type="similarity">
    <text evidence="3 6">Belongs to the DHNA family.</text>
</comment>
<name>A0A2T4Z204_9BACL</name>
<reference evidence="8 9" key="1">
    <citation type="submission" date="2018-04" db="EMBL/GenBank/DDBJ databases">
        <title>Genomic Encyclopedia of Archaeal and Bacterial Type Strains, Phase II (KMG-II): from individual species to whole genera.</title>
        <authorList>
            <person name="Goeker M."/>
        </authorList>
    </citation>
    <scope>NUCLEOTIDE SEQUENCE [LARGE SCALE GENOMIC DNA]</scope>
    <source>
        <strain evidence="8 9">DSM 45169</strain>
    </source>
</reference>
<dbReference type="NCBIfam" id="TIGR00525">
    <property type="entry name" value="folB"/>
    <property type="match status" value="1"/>
</dbReference>
<dbReference type="PANTHER" id="PTHR42844:SF1">
    <property type="entry name" value="DIHYDRONEOPTERIN ALDOLASE 1-RELATED"/>
    <property type="match status" value="1"/>
</dbReference>
<keyword evidence="9" id="KW-1185">Reference proteome</keyword>
<dbReference type="Proteomes" id="UP000241639">
    <property type="component" value="Unassembled WGS sequence"/>
</dbReference>
<gene>
    <name evidence="8" type="ORF">C8J48_3445</name>
</gene>
<dbReference type="OrthoDB" id="9803748at2"/>
<dbReference type="GO" id="GO:0046654">
    <property type="term" value="P:tetrahydrofolate biosynthetic process"/>
    <property type="evidence" value="ECO:0007669"/>
    <property type="project" value="UniProtKB-UniRule"/>
</dbReference>
<comment type="caution">
    <text evidence="8">The sequence shown here is derived from an EMBL/GenBank/DDBJ whole genome shotgun (WGS) entry which is preliminary data.</text>
</comment>
<evidence type="ECO:0000256" key="3">
    <source>
        <dbReference type="ARBA" id="ARBA00005708"/>
    </source>
</evidence>
<comment type="pathway">
    <text evidence="2 6">Cofactor biosynthesis; tetrahydrofolate biosynthesis; 2-amino-4-hydroxy-6-hydroxymethyl-7,8-dihydropteridine diphosphate from 7,8-dihydroneopterin triphosphate: step 3/4.</text>
</comment>
<protein>
    <recommendedName>
        <fullName evidence="6">7,8-dihydroneopterin aldolase</fullName>
        <ecNumber evidence="6">4.1.2.25</ecNumber>
    </recommendedName>
</protein>